<evidence type="ECO:0000313" key="9">
    <source>
        <dbReference type="EMBL" id="EHJ52403.1"/>
    </source>
</evidence>
<dbReference type="InterPro" id="IPR027469">
    <property type="entry name" value="Cation_efflux_TMD_sf"/>
</dbReference>
<organism evidence="9 10">
    <name type="scientific">Streptococcus macacae NCTC 11558</name>
    <dbReference type="NCBI Taxonomy" id="764298"/>
    <lineage>
        <taxon>Bacteria</taxon>
        <taxon>Bacillati</taxon>
        <taxon>Bacillota</taxon>
        <taxon>Bacilli</taxon>
        <taxon>Lactobacillales</taxon>
        <taxon>Streptococcaceae</taxon>
        <taxon>Streptococcus</taxon>
    </lineage>
</organism>
<dbReference type="OrthoDB" id="9809646at2"/>
<dbReference type="GO" id="GO:0016020">
    <property type="term" value="C:membrane"/>
    <property type="evidence" value="ECO:0007669"/>
    <property type="project" value="UniProtKB-SubCell"/>
</dbReference>
<dbReference type="SUPFAM" id="SSF161111">
    <property type="entry name" value="Cation efflux protein transmembrane domain-like"/>
    <property type="match status" value="1"/>
</dbReference>
<dbReference type="AlphaFoldDB" id="G5JUY8"/>
<keyword evidence="4 7" id="KW-1133">Transmembrane helix</keyword>
<dbReference type="Gene3D" id="1.20.1510.10">
    <property type="entry name" value="Cation efflux protein transmembrane domain"/>
    <property type="match status" value="1"/>
</dbReference>
<dbReference type="EMBL" id="AEUW02000001">
    <property type="protein sequence ID" value="EHJ52403.1"/>
    <property type="molecule type" value="Genomic_DNA"/>
</dbReference>
<feature type="transmembrane region" description="Helical" evidence="7">
    <location>
        <begin position="145"/>
        <end position="167"/>
    </location>
</feature>
<protein>
    <submittedName>
        <fullName evidence="9">Cation diffusion facilitator family transporter</fullName>
    </submittedName>
</protein>
<reference evidence="9 10" key="1">
    <citation type="journal article" date="2014" name="Int. J. Syst. Evol. Microbiol.">
        <title>Phylogenomics and the dynamic genome evolution of the genus Streptococcus.</title>
        <authorList>
            <consortium name="The Broad Institute Genome Sequencing Platform"/>
            <person name="Richards V.P."/>
            <person name="Palmer S.R."/>
            <person name="Pavinski Bitar P.D."/>
            <person name="Qin X."/>
            <person name="Weinstock G.M."/>
            <person name="Highlander S.K."/>
            <person name="Town C.D."/>
            <person name="Burne R.A."/>
            <person name="Stanhope M.J."/>
        </authorList>
    </citation>
    <scope>NUCLEOTIDE SEQUENCE [LARGE SCALE GENOMIC DNA]</scope>
    <source>
        <strain evidence="9 10">NCTC 11558</strain>
    </source>
</reference>
<name>G5JUY8_9STRE</name>
<dbReference type="NCBIfam" id="TIGR01297">
    <property type="entry name" value="CDF"/>
    <property type="match status" value="1"/>
</dbReference>
<dbReference type="GO" id="GO:0005385">
    <property type="term" value="F:zinc ion transmembrane transporter activity"/>
    <property type="evidence" value="ECO:0007669"/>
    <property type="project" value="InterPro"/>
</dbReference>
<dbReference type="STRING" id="764298.STRMA_1373"/>
<comment type="subcellular location">
    <subcellularLocation>
        <location evidence="1">Membrane</location>
        <topology evidence="1">Multi-pass membrane protein</topology>
    </subcellularLocation>
</comment>
<dbReference type="Proteomes" id="UP000003573">
    <property type="component" value="Unassembled WGS sequence"/>
</dbReference>
<keyword evidence="5" id="KW-0406">Ion transport</keyword>
<evidence type="ECO:0000259" key="8">
    <source>
        <dbReference type="Pfam" id="PF01545"/>
    </source>
</evidence>
<dbReference type="RefSeq" id="WP_003080387.1">
    <property type="nucleotide sequence ID" value="NZ_AEUW02000001.1"/>
</dbReference>
<gene>
    <name evidence="9" type="ORF">STRMA_1373</name>
</gene>
<evidence type="ECO:0000256" key="5">
    <source>
        <dbReference type="ARBA" id="ARBA00023065"/>
    </source>
</evidence>
<feature type="transmembrane region" description="Helical" evidence="7">
    <location>
        <begin position="113"/>
        <end position="133"/>
    </location>
</feature>
<keyword evidence="2" id="KW-0813">Transport</keyword>
<proteinExistence type="predicted"/>
<comment type="caution">
    <text evidence="9">The sequence shown here is derived from an EMBL/GenBank/DDBJ whole genome shotgun (WGS) entry which is preliminary data.</text>
</comment>
<evidence type="ECO:0000256" key="3">
    <source>
        <dbReference type="ARBA" id="ARBA00022692"/>
    </source>
</evidence>
<dbReference type="PANTHER" id="PTHR45755">
    <property type="match status" value="1"/>
</dbReference>
<evidence type="ECO:0000256" key="7">
    <source>
        <dbReference type="SAM" id="Phobius"/>
    </source>
</evidence>
<evidence type="ECO:0000256" key="1">
    <source>
        <dbReference type="ARBA" id="ARBA00004141"/>
    </source>
</evidence>
<keyword evidence="3 7" id="KW-0812">Transmembrane</keyword>
<dbReference type="Pfam" id="PF01545">
    <property type="entry name" value="Cation_efflux"/>
    <property type="match status" value="1"/>
</dbReference>
<feature type="domain" description="Cation efflux protein transmembrane" evidence="8">
    <location>
        <begin position="15"/>
        <end position="203"/>
    </location>
</feature>
<feature type="transmembrane region" description="Helical" evidence="7">
    <location>
        <begin position="82"/>
        <end position="101"/>
    </location>
</feature>
<evidence type="ECO:0000256" key="2">
    <source>
        <dbReference type="ARBA" id="ARBA00022448"/>
    </source>
</evidence>
<evidence type="ECO:0000313" key="10">
    <source>
        <dbReference type="Proteomes" id="UP000003573"/>
    </source>
</evidence>
<sequence>MPHQHSTGQTSSRPIFIAFLANFGFALIEFIFGSLFNSSAIVADAVHDTGDALAIGFSYYFERLSQKKSDQKYTLGYMRFSLLGAILTSVILITGSIIVLVENVGKIQNPEPVNYNGMLGLGIVAVIINFLASRVLHKDSSEQESILSLHFLEDILGWLAVIFVSIILRFTDWYFLDPLLSILIALFILSQALPKFIRNLEIFLEKRPANLNLEDIEAQILTIDQIKGIAQFNVWSFDGRRHVAMIHVMVETEANEALIKDQVHHLFHRYNIVESAVECDHSDFQHLHHNQITNNHSS</sequence>
<evidence type="ECO:0000256" key="6">
    <source>
        <dbReference type="ARBA" id="ARBA00023136"/>
    </source>
</evidence>
<dbReference type="InterPro" id="IPR002524">
    <property type="entry name" value="Cation_efflux"/>
</dbReference>
<dbReference type="eggNOG" id="COG1230">
    <property type="taxonomic scope" value="Bacteria"/>
</dbReference>
<keyword evidence="10" id="KW-1185">Reference proteome</keyword>
<dbReference type="GO" id="GO:0006882">
    <property type="term" value="P:intracellular zinc ion homeostasis"/>
    <property type="evidence" value="ECO:0007669"/>
    <property type="project" value="InterPro"/>
</dbReference>
<accession>G5JUY8</accession>
<dbReference type="InterPro" id="IPR045316">
    <property type="entry name" value="Msc2-like"/>
</dbReference>
<feature type="transmembrane region" description="Helical" evidence="7">
    <location>
        <begin position="15"/>
        <end position="35"/>
    </location>
</feature>
<dbReference type="InterPro" id="IPR058533">
    <property type="entry name" value="Cation_efflux_TM"/>
</dbReference>
<feature type="transmembrane region" description="Helical" evidence="7">
    <location>
        <begin position="179"/>
        <end position="197"/>
    </location>
</feature>
<dbReference type="PANTHER" id="PTHR45755:SF4">
    <property type="entry name" value="ZINC TRANSPORTER 7"/>
    <property type="match status" value="1"/>
</dbReference>
<keyword evidence="6 7" id="KW-0472">Membrane</keyword>
<evidence type="ECO:0000256" key="4">
    <source>
        <dbReference type="ARBA" id="ARBA00022989"/>
    </source>
</evidence>